<dbReference type="Proteomes" id="UP001596157">
    <property type="component" value="Unassembled WGS sequence"/>
</dbReference>
<sequence>MPEQDLLRVEPGAVPELRRAFLSALTTVDRQIELAKAEIRVAPWAGDPVSASAAESVNALSSHVEGAALEALLAFRAQLDAAVDNLDKTAEQYQGLEDDNTASVSQTIEDGA</sequence>
<gene>
    <name evidence="1" type="ORF">ACFPM7_25595</name>
</gene>
<reference evidence="2" key="1">
    <citation type="journal article" date="2019" name="Int. J. Syst. Evol. Microbiol.">
        <title>The Global Catalogue of Microorganisms (GCM) 10K type strain sequencing project: providing services to taxonomists for standard genome sequencing and annotation.</title>
        <authorList>
            <consortium name="The Broad Institute Genomics Platform"/>
            <consortium name="The Broad Institute Genome Sequencing Center for Infectious Disease"/>
            <person name="Wu L."/>
            <person name="Ma J."/>
        </authorList>
    </citation>
    <scope>NUCLEOTIDE SEQUENCE [LARGE SCALE GENOMIC DNA]</scope>
    <source>
        <strain evidence="2">CCUG 59778</strain>
    </source>
</reference>
<organism evidence="1 2">
    <name type="scientific">Actinokineospora guangxiensis</name>
    <dbReference type="NCBI Taxonomy" id="1490288"/>
    <lineage>
        <taxon>Bacteria</taxon>
        <taxon>Bacillati</taxon>
        <taxon>Actinomycetota</taxon>
        <taxon>Actinomycetes</taxon>
        <taxon>Pseudonocardiales</taxon>
        <taxon>Pseudonocardiaceae</taxon>
        <taxon>Actinokineospora</taxon>
    </lineage>
</organism>
<protein>
    <submittedName>
        <fullName evidence="1">Transcriptional regulator</fullName>
    </submittedName>
</protein>
<comment type="caution">
    <text evidence="1">The sequence shown here is derived from an EMBL/GenBank/DDBJ whole genome shotgun (WGS) entry which is preliminary data.</text>
</comment>
<keyword evidence="2" id="KW-1185">Reference proteome</keyword>
<accession>A0ABW0EW18</accession>
<evidence type="ECO:0000313" key="2">
    <source>
        <dbReference type="Proteomes" id="UP001596157"/>
    </source>
</evidence>
<proteinExistence type="predicted"/>
<name>A0ABW0EW18_9PSEU</name>
<dbReference type="RefSeq" id="WP_378250332.1">
    <property type="nucleotide sequence ID" value="NZ_JBHSKF010000017.1"/>
</dbReference>
<evidence type="ECO:0000313" key="1">
    <source>
        <dbReference type="EMBL" id="MFC5290440.1"/>
    </source>
</evidence>
<dbReference type="EMBL" id="JBHSKF010000017">
    <property type="protein sequence ID" value="MFC5290440.1"/>
    <property type="molecule type" value="Genomic_DNA"/>
</dbReference>